<dbReference type="Pfam" id="PF06565">
    <property type="entry name" value="DM10_dom"/>
    <property type="match status" value="3"/>
</dbReference>
<dbReference type="FunFam" id="2.30.29.170:FF:000004">
    <property type="entry name" value="EF-hand domain containing 2"/>
    <property type="match status" value="1"/>
</dbReference>
<dbReference type="GO" id="GO:0060285">
    <property type="term" value="P:cilium-dependent cell motility"/>
    <property type="evidence" value="ECO:0007669"/>
    <property type="project" value="TreeGrafter"/>
</dbReference>
<dbReference type="GO" id="GO:0000281">
    <property type="term" value="P:mitotic cytokinesis"/>
    <property type="evidence" value="ECO:0007669"/>
    <property type="project" value="TreeGrafter"/>
</dbReference>
<dbReference type="PANTHER" id="PTHR12086:SF9">
    <property type="entry name" value="EF-HAND DOMAIN-CONTAINING PROTEIN 1"/>
    <property type="match status" value="1"/>
</dbReference>
<dbReference type="InterPro" id="IPR040193">
    <property type="entry name" value="EFHC1/EFHC2/EFHB"/>
</dbReference>
<dbReference type="KEGG" id="ame:551814"/>
<reference evidence="7" key="1">
    <citation type="submission" date="2021-01" db="UniProtKB">
        <authorList>
            <consortium name="EnsemblMetazoa"/>
        </authorList>
    </citation>
    <scope>IDENTIFICATION</scope>
    <source>
        <strain evidence="7">DH4</strain>
    </source>
</reference>
<keyword evidence="2" id="KW-0963">Cytoplasm</keyword>
<evidence type="ECO:0000256" key="5">
    <source>
        <dbReference type="ARBA" id="ARBA00023273"/>
    </source>
</evidence>
<evidence type="ECO:0000313" key="7">
    <source>
        <dbReference type="EnsemblMetazoa" id="XP_026299151"/>
    </source>
</evidence>
<keyword evidence="5" id="KW-0966">Cell projection</keyword>
<gene>
    <name evidence="9" type="primary">LOC551814</name>
</gene>
<dbReference type="Gene3D" id="2.30.29.170">
    <property type="match status" value="3"/>
</dbReference>
<dbReference type="GeneID" id="551814"/>
<comment type="subcellular location">
    <subcellularLocation>
        <location evidence="1">Cytoplasm</location>
        <location evidence="1">Cytoskeleton</location>
        <location evidence="1">Cilium axoneme</location>
    </subcellularLocation>
</comment>
<keyword evidence="4" id="KW-0206">Cytoskeleton</keyword>
<dbReference type="Proteomes" id="UP000005203">
    <property type="component" value="Linkage group LG10"/>
</dbReference>
<keyword evidence="8" id="KW-1185">Reference proteome</keyword>
<feature type="domain" description="DM10" evidence="6">
    <location>
        <begin position="413"/>
        <end position="517"/>
    </location>
</feature>
<evidence type="ECO:0000256" key="1">
    <source>
        <dbReference type="ARBA" id="ARBA00004430"/>
    </source>
</evidence>
<sequence length="641" mass="75274">MENLPLLPGYRFQDPSVNIFLKIKDYRLLQKFHFLNGYRVVRDRNAGIGGRPIDVASSAYVKEEDSAHYDPSLTYGRVKQYAYGQFIPHYVHFAQKCLCFKAFFRQGVFNSPDEHFRIRHVNILYYLEDDTLCIIEPTVNNAGFHQGKLIRRNKIVKNINGDTFHWKDFNIGIDICIYGVVYHITDCDLFTREFLNSQGIDVGDKEESPIDPYIELRKNKQKISTCITKIPDDVRRRFLEYDKMVLLFVATWNNDVYHITYFLTDDTIAVREIQKPNSGKDPVPMLLKRMKVPKDWKNLPLSYPAIYMEYGDPEITEYYTPKDFLIGSTIFIFNRRFLLHDCDSFTRKYYSDMLGIIQPEKIPLPTENDVTILPEYKSPPHIIFGTPEDTYASCLSFIPERPKKDVIRQLVNFPKKLRYSMQMDVIHPEDKNRDFILEYSLSNGTILIQELEKRNSGRREGCFLRATLVPKPKTGRDDPEYYTPQDFYIGAKINIFNHYFIITGTDLFVYRYIETNPEKFPLEVRNSIRNYLVKQNLLSDDIKVETKKIQDKEDIKLQSIKPAEVSIKRDIDMEECVEHFEAQTKCKYEGEHGELRPRTPPPEELCPNLATKPTQLSQQCPNIFTENKIKKRITWDDGMEQ</sequence>
<dbReference type="OrthoDB" id="10255210at2759"/>
<evidence type="ECO:0000256" key="2">
    <source>
        <dbReference type="ARBA" id="ARBA00022490"/>
    </source>
</evidence>
<organism evidence="7">
    <name type="scientific">Apis mellifera</name>
    <name type="common">Honeybee</name>
    <dbReference type="NCBI Taxonomy" id="7460"/>
    <lineage>
        <taxon>Eukaryota</taxon>
        <taxon>Metazoa</taxon>
        <taxon>Ecdysozoa</taxon>
        <taxon>Arthropoda</taxon>
        <taxon>Hexapoda</taxon>
        <taxon>Insecta</taxon>
        <taxon>Pterygota</taxon>
        <taxon>Neoptera</taxon>
        <taxon>Endopterygota</taxon>
        <taxon>Hymenoptera</taxon>
        <taxon>Apocrita</taxon>
        <taxon>Aculeata</taxon>
        <taxon>Apoidea</taxon>
        <taxon>Anthophila</taxon>
        <taxon>Apidae</taxon>
        <taxon>Apis</taxon>
    </lineage>
</organism>
<evidence type="ECO:0000313" key="8">
    <source>
        <dbReference type="Proteomes" id="UP000005203"/>
    </source>
</evidence>
<dbReference type="FunFam" id="2.30.29.170:FF:000002">
    <property type="entry name" value="EF-hand domain (C-terminal) containing 1"/>
    <property type="match status" value="1"/>
</dbReference>
<evidence type="ECO:0000256" key="4">
    <source>
        <dbReference type="ARBA" id="ARBA00023212"/>
    </source>
</evidence>
<dbReference type="SMART" id="SM00676">
    <property type="entry name" value="DM10"/>
    <property type="match status" value="3"/>
</dbReference>
<dbReference type="GO" id="GO:0072686">
    <property type="term" value="C:mitotic spindle"/>
    <property type="evidence" value="ECO:0007669"/>
    <property type="project" value="TreeGrafter"/>
</dbReference>
<feature type="domain" description="DM10" evidence="6">
    <location>
        <begin position="242"/>
        <end position="354"/>
    </location>
</feature>
<proteinExistence type="predicted"/>
<dbReference type="EnsemblMetazoa" id="XM_026443366">
    <property type="protein sequence ID" value="XP_026299151"/>
    <property type="gene ID" value="LOC551814"/>
</dbReference>
<dbReference type="InterPro" id="IPR006602">
    <property type="entry name" value="DM10_dom"/>
</dbReference>
<reference evidence="9" key="2">
    <citation type="submission" date="2025-04" db="UniProtKB">
        <authorList>
            <consortium name="RefSeq"/>
        </authorList>
    </citation>
    <scope>IDENTIFICATION</scope>
    <source>
        <strain evidence="9">DH4</strain>
        <tissue evidence="9">Whole body</tissue>
    </source>
</reference>
<accession>A0A8B8H576</accession>
<dbReference type="RefSeq" id="XP_026299151.1">
    <property type="nucleotide sequence ID" value="XM_026443366.1"/>
</dbReference>
<evidence type="ECO:0000313" key="9">
    <source>
        <dbReference type="RefSeq" id="XP_026299151.1"/>
    </source>
</evidence>
<dbReference type="PANTHER" id="PTHR12086">
    <property type="entry name" value="EF-HAND DOMAIN C-TERMINAL CONTAINING PROTEIN"/>
    <property type="match status" value="1"/>
</dbReference>
<evidence type="ECO:0000259" key="6">
    <source>
        <dbReference type="PROSITE" id="PS51336"/>
    </source>
</evidence>
<dbReference type="PROSITE" id="PS51336">
    <property type="entry name" value="DM10"/>
    <property type="match status" value="3"/>
</dbReference>
<evidence type="ECO:0000256" key="3">
    <source>
        <dbReference type="ARBA" id="ARBA00022737"/>
    </source>
</evidence>
<dbReference type="GO" id="GO:0005930">
    <property type="term" value="C:axoneme"/>
    <property type="evidence" value="ECO:0007669"/>
    <property type="project" value="UniProtKB-SubCell"/>
</dbReference>
<name>A0A7M7MPM3_APIME</name>
<keyword evidence="3" id="KW-0677">Repeat</keyword>
<dbReference type="GO" id="GO:0007052">
    <property type="term" value="P:mitotic spindle organization"/>
    <property type="evidence" value="ECO:0007669"/>
    <property type="project" value="TreeGrafter"/>
</dbReference>
<accession>A0A7M7MPM3</accession>
<feature type="domain" description="DM10" evidence="6">
    <location>
        <begin position="94"/>
        <end position="199"/>
    </location>
</feature>
<protein>
    <submittedName>
        <fullName evidence="9">EF-hand domain-containing protein 1</fullName>
    </submittedName>
</protein>
<dbReference type="GO" id="GO:0043014">
    <property type="term" value="F:alpha-tubulin binding"/>
    <property type="evidence" value="ECO:0007669"/>
    <property type="project" value="TreeGrafter"/>
</dbReference>
<dbReference type="AlphaFoldDB" id="A0A7M7MPM3"/>